<dbReference type="GO" id="GO:0035861">
    <property type="term" value="C:site of double-strand break"/>
    <property type="evidence" value="ECO:0007669"/>
    <property type="project" value="TreeGrafter"/>
</dbReference>
<feature type="region of interest" description="Disordered" evidence="1">
    <location>
        <begin position="341"/>
        <end position="361"/>
    </location>
</feature>
<feature type="compositionally biased region" description="Basic and acidic residues" evidence="1">
    <location>
        <begin position="103"/>
        <end position="116"/>
    </location>
</feature>
<feature type="region of interest" description="Disordered" evidence="1">
    <location>
        <begin position="369"/>
        <end position="388"/>
    </location>
</feature>
<feature type="domain" description="5'-3' DNA helicase ZGRF1-like N-terminal" evidence="2">
    <location>
        <begin position="156"/>
        <end position="231"/>
    </location>
</feature>
<evidence type="ECO:0000259" key="2">
    <source>
        <dbReference type="Pfam" id="PF10382"/>
    </source>
</evidence>
<dbReference type="Pfam" id="PF10382">
    <property type="entry name" value="ZGRF1-like_N"/>
    <property type="match status" value="3"/>
</dbReference>
<gene>
    <name evidence="3" type="ORF">VNO78_10258</name>
</gene>
<feature type="region of interest" description="Disordered" evidence="1">
    <location>
        <begin position="94"/>
        <end position="120"/>
    </location>
</feature>
<proteinExistence type="predicted"/>
<name>A0AAN9XM37_PSOTE</name>
<dbReference type="PANTHER" id="PTHR28535:SF1">
    <property type="entry name" value="PROTEIN ZGRF1"/>
    <property type="match status" value="1"/>
</dbReference>
<evidence type="ECO:0000313" key="3">
    <source>
        <dbReference type="EMBL" id="KAK7399083.1"/>
    </source>
</evidence>
<feature type="domain" description="5'-3' DNA helicase ZGRF1-like N-terminal" evidence="2">
    <location>
        <begin position="270"/>
        <end position="346"/>
    </location>
</feature>
<dbReference type="GO" id="GO:0005634">
    <property type="term" value="C:nucleus"/>
    <property type="evidence" value="ECO:0007669"/>
    <property type="project" value="TreeGrafter"/>
</dbReference>
<dbReference type="GO" id="GO:0006302">
    <property type="term" value="P:double-strand break repair"/>
    <property type="evidence" value="ECO:0007669"/>
    <property type="project" value="TreeGrafter"/>
</dbReference>
<dbReference type="InterPro" id="IPR018838">
    <property type="entry name" value="ZGRF1-like_N"/>
</dbReference>
<dbReference type="InterPro" id="IPR052800">
    <property type="entry name" value="DNA_Repair_Helicase_ZGRF1"/>
</dbReference>
<evidence type="ECO:0000256" key="1">
    <source>
        <dbReference type="SAM" id="MobiDB-lite"/>
    </source>
</evidence>
<comment type="caution">
    <text evidence="3">The sequence shown here is derived from an EMBL/GenBank/DDBJ whole genome shotgun (WGS) entry which is preliminary data.</text>
</comment>
<evidence type="ECO:0000313" key="4">
    <source>
        <dbReference type="Proteomes" id="UP001386955"/>
    </source>
</evidence>
<dbReference type="EMBL" id="JAYMYS010000003">
    <property type="protein sequence ID" value="KAK7399083.1"/>
    <property type="molecule type" value="Genomic_DNA"/>
</dbReference>
<protein>
    <recommendedName>
        <fullName evidence="2">5'-3' DNA helicase ZGRF1-like N-terminal domain-containing protein</fullName>
    </recommendedName>
</protein>
<organism evidence="3 4">
    <name type="scientific">Psophocarpus tetragonolobus</name>
    <name type="common">Winged bean</name>
    <name type="synonym">Dolichos tetragonolobus</name>
    <dbReference type="NCBI Taxonomy" id="3891"/>
    <lineage>
        <taxon>Eukaryota</taxon>
        <taxon>Viridiplantae</taxon>
        <taxon>Streptophyta</taxon>
        <taxon>Embryophyta</taxon>
        <taxon>Tracheophyta</taxon>
        <taxon>Spermatophyta</taxon>
        <taxon>Magnoliopsida</taxon>
        <taxon>eudicotyledons</taxon>
        <taxon>Gunneridae</taxon>
        <taxon>Pentapetalae</taxon>
        <taxon>rosids</taxon>
        <taxon>fabids</taxon>
        <taxon>Fabales</taxon>
        <taxon>Fabaceae</taxon>
        <taxon>Papilionoideae</taxon>
        <taxon>50 kb inversion clade</taxon>
        <taxon>NPAAA clade</taxon>
        <taxon>indigoferoid/millettioid clade</taxon>
        <taxon>Phaseoleae</taxon>
        <taxon>Psophocarpus</taxon>
    </lineage>
</organism>
<feature type="region of interest" description="Disordered" evidence="1">
    <location>
        <begin position="517"/>
        <end position="539"/>
    </location>
</feature>
<feature type="domain" description="5'-3' DNA helicase ZGRF1-like N-terminal" evidence="2">
    <location>
        <begin position="6"/>
        <end position="77"/>
    </location>
</feature>
<dbReference type="AlphaFoldDB" id="A0AAN9XM37"/>
<sequence>MGDSKRWTVTYTKHIKQKRKVYQDGFLELHVSTRKVMLYDECLKLLECRLLKNHETVTSAEMLLFNAYLVHLGDPEGDNKPESELNVATKHNHYSSFRTPSDAGKDTKMNKKENVGRARRPLSPSQKIIREFKKRELLKYGSPKISQEASKPSTEEWRVVYTTQMTQKAKKYHDGFLRLVLRGSSAAQVMLFDTSRKLLDSRFFKKDDVIKPGESISFDSYLIDIGEHQGSCTPDSNVLGDKCTNVKGVKMDRQKTSLQTDAHATAGKSEWQVLYTTQLTKKAKKYHDGFLHIEPSGSFGMQVVLFDLSKRPLERRFVKKDEIIRAGESVYFDGHLVEVGEHEGSHNSPAKLNEQGTGNNVAQRRQLGRRQNGCHKDNPSFAEGKPPSELCLGLGSGLNSPITDLEEIKSNRITPPIKPLRDANQILSILQNPNLKSQESYVTGGRSPNRSRQNIGERELAAPAKSLDITSSGAACSGGSLQYTENVNMSHQSYSEKDAQTKMSETDFGSESCLVTNEGKSGEELSGESETFPSFDLGF</sequence>
<dbReference type="PANTHER" id="PTHR28535">
    <property type="entry name" value="ZINC FINGER GRF-TYPE CONTAINING 1"/>
    <property type="match status" value="1"/>
</dbReference>
<keyword evidence="4" id="KW-1185">Reference proteome</keyword>
<reference evidence="3 4" key="1">
    <citation type="submission" date="2024-01" db="EMBL/GenBank/DDBJ databases">
        <title>The genomes of 5 underutilized Papilionoideae crops provide insights into root nodulation and disease resistanc.</title>
        <authorList>
            <person name="Jiang F."/>
        </authorList>
    </citation>
    <scope>NUCLEOTIDE SEQUENCE [LARGE SCALE GENOMIC DNA]</scope>
    <source>
        <strain evidence="3">DUOXIRENSHENG_FW03</strain>
        <tissue evidence="3">Leaves</tissue>
    </source>
</reference>
<feature type="compositionally biased region" description="Polar residues" evidence="1">
    <location>
        <begin position="346"/>
        <end position="361"/>
    </location>
</feature>
<accession>A0AAN9XM37</accession>
<dbReference type="Proteomes" id="UP001386955">
    <property type="component" value="Unassembled WGS sequence"/>
</dbReference>